<dbReference type="RefSeq" id="YP_009006515.1">
    <property type="nucleotide sequence ID" value="NC_023570.1"/>
</dbReference>
<proteinExistence type="predicted"/>
<keyword evidence="1" id="KW-0540">Nuclease</keyword>
<dbReference type="KEGG" id="vg:18503456"/>
<sequence length="81" mass="9083">MDDMKHRDRAAKGLNNGACKLTPEQVNYIRAHYKRGCTEYGTVALGKRFNVHNSTIGRCVRGDYHAAAEQGASMAYKEHIE</sequence>
<protein>
    <submittedName>
        <fullName evidence="1">DDE endonuclease</fullName>
    </submittedName>
</protein>
<evidence type="ECO:0000313" key="1">
    <source>
        <dbReference type="EMBL" id="AGY47990.1"/>
    </source>
</evidence>
<evidence type="ECO:0000313" key="2">
    <source>
        <dbReference type="Proteomes" id="UP000017654"/>
    </source>
</evidence>
<dbReference type="EMBL" id="KF669656">
    <property type="protein sequence ID" value="AGY47990.1"/>
    <property type="molecule type" value="Genomic_DNA"/>
</dbReference>
<dbReference type="GO" id="GO:0004519">
    <property type="term" value="F:endonuclease activity"/>
    <property type="evidence" value="ECO:0007669"/>
    <property type="project" value="UniProtKB-KW"/>
</dbReference>
<accession>U5PVJ5</accession>
<dbReference type="OrthoDB" id="21336at10239"/>
<gene>
    <name evidence="1" type="ORF">Petty_18</name>
</gene>
<reference evidence="1 2" key="1">
    <citation type="journal article" date="2013" name="Genome Announc.">
        <title>Complete Genome of Acinetobacter baumannii Podophage Petty.</title>
        <authorList>
            <person name="Mumm I.P."/>
            <person name="Wood T.L."/>
            <person name="Chamakura K.R."/>
            <person name="Kuty Everett G.F."/>
        </authorList>
    </citation>
    <scope>NUCLEOTIDE SEQUENCE [LARGE SCALE GENOMIC DNA]</scope>
</reference>
<dbReference type="GeneID" id="18503456"/>
<keyword evidence="1" id="KW-0378">Hydrolase</keyword>
<keyword evidence="2" id="KW-1185">Reference proteome</keyword>
<dbReference type="Proteomes" id="UP000017654">
    <property type="component" value="Segment"/>
</dbReference>
<keyword evidence="1" id="KW-0255">Endonuclease</keyword>
<organism evidence="1 2">
    <name type="scientific">Acinetobacter phage Petty</name>
    <dbReference type="NCBI Taxonomy" id="1406779"/>
    <lineage>
        <taxon>Viruses</taxon>
        <taxon>Duplodnaviria</taxon>
        <taxon>Heunggongvirae</taxon>
        <taxon>Uroviricota</taxon>
        <taxon>Caudoviricetes</taxon>
        <taxon>Autographivirales</taxon>
        <taxon>Autoscriptoviridae</taxon>
        <taxon>Beijerinckvirinae</taxon>
        <taxon>Pettyvirus</taxon>
        <taxon>Pettyvirus petty</taxon>
    </lineage>
</organism>
<name>U5PVJ5_9CAUD</name>